<evidence type="ECO:0000313" key="2">
    <source>
        <dbReference type="Ensembl" id="ENSOANP00000034577.1"/>
    </source>
</evidence>
<dbReference type="Bgee" id="ENSOANG00000050100">
    <property type="expression patterns" value="Expressed in testis and 7 other cell types or tissues"/>
</dbReference>
<dbReference type="Proteomes" id="UP000002279">
    <property type="component" value="Chromosome 11"/>
</dbReference>
<dbReference type="InParanoid" id="A0A6I8N0U6"/>
<protein>
    <submittedName>
        <fullName evidence="2">Centrosomal AT-AC splicing factor</fullName>
    </submittedName>
</protein>
<evidence type="ECO:0000256" key="1">
    <source>
        <dbReference type="SAM" id="MobiDB-lite"/>
    </source>
</evidence>
<reference evidence="2" key="2">
    <citation type="submission" date="2025-08" db="UniProtKB">
        <authorList>
            <consortium name="Ensembl"/>
        </authorList>
    </citation>
    <scope>IDENTIFICATION</scope>
    <source>
        <strain evidence="2">Glennie</strain>
    </source>
</reference>
<dbReference type="KEGG" id="oaa:100089307"/>
<dbReference type="CTD" id="338657"/>
<name>A0A6I8N0U6_ORNAN</name>
<dbReference type="AlphaFoldDB" id="A0A6I8N0U6"/>
<proteinExistence type="predicted"/>
<reference evidence="2" key="3">
    <citation type="submission" date="2025-09" db="UniProtKB">
        <authorList>
            <consortium name="Ensembl"/>
        </authorList>
    </citation>
    <scope>IDENTIFICATION</scope>
    <source>
        <strain evidence="2">Glennie</strain>
    </source>
</reference>
<dbReference type="OMA" id="MIQDEYT"/>
<keyword evidence="3" id="KW-1185">Reference proteome</keyword>
<dbReference type="OrthoDB" id="1892805at2759"/>
<dbReference type="GO" id="GO:0005813">
    <property type="term" value="C:centrosome"/>
    <property type="evidence" value="ECO:0007669"/>
    <property type="project" value="Ensembl"/>
</dbReference>
<dbReference type="GO" id="GO:0010826">
    <property type="term" value="P:negative regulation of centrosome duplication"/>
    <property type="evidence" value="ECO:0007669"/>
    <property type="project" value="Ensembl"/>
</dbReference>
<dbReference type="FunCoup" id="A0A6I8N0U6">
    <property type="interactions" value="375"/>
</dbReference>
<sequence length="333" mass="37501">MAPGRRCALCRQSFFTGRGHVYSRKHRRQLQLALARLLPQVEAARKAIRAARVERPSGEERERRCWCPCCACEVPRHVAHGALAVPHAGLLQHLASPEHKKATNKFWWENKAEAQLKEKFIVSPQDYARFKKSMIKALDSYEEKEDEVIKEMAAQIRQVEQSRQEVVRSVLEPQGALDPGEGCSALCDWPGPDREGAQTSNAQQPPALLSPPELDWMEAAQPLTFIGHQDVPGRGNVHTGATPPWLQAEDSAPAPSREIGPSYEEFLREKEKRKVRQLPPGRVGANFDHSSSTDAGWLPSFGRVWNNGRRWQSRHQFRAESGARGARAHRVKN</sequence>
<dbReference type="Pfam" id="PF14968">
    <property type="entry name" value="CCDC84"/>
    <property type="match status" value="1"/>
</dbReference>
<dbReference type="GeneTree" id="ENSGT00390000007799"/>
<dbReference type="PANTHER" id="PTHR31198">
    <property type="entry name" value="COILED-COIL DOMAIN-CONTAINING PROTEIN 84"/>
    <property type="match status" value="1"/>
</dbReference>
<feature type="region of interest" description="Disordered" evidence="1">
    <location>
        <begin position="271"/>
        <end position="299"/>
    </location>
</feature>
<dbReference type="GO" id="GO:0051304">
    <property type="term" value="P:chromosome separation"/>
    <property type="evidence" value="ECO:0007669"/>
    <property type="project" value="Ensembl"/>
</dbReference>
<dbReference type="RefSeq" id="XP_028931999.1">
    <property type="nucleotide sequence ID" value="XM_029076166.1"/>
</dbReference>
<reference evidence="2 3" key="1">
    <citation type="journal article" date="2008" name="Nature">
        <title>Genome analysis of the platypus reveals unique signatures of evolution.</title>
        <authorList>
            <person name="Warren W.C."/>
            <person name="Hillier L.W."/>
            <person name="Marshall Graves J.A."/>
            <person name="Birney E."/>
            <person name="Ponting C.P."/>
            <person name="Grutzner F."/>
            <person name="Belov K."/>
            <person name="Miller W."/>
            <person name="Clarke L."/>
            <person name="Chinwalla A.T."/>
            <person name="Yang S.P."/>
            <person name="Heger A."/>
            <person name="Locke D.P."/>
            <person name="Miethke P."/>
            <person name="Waters P.D."/>
            <person name="Veyrunes F."/>
            <person name="Fulton L."/>
            <person name="Fulton B."/>
            <person name="Graves T."/>
            <person name="Wallis J."/>
            <person name="Puente X.S."/>
            <person name="Lopez-Otin C."/>
            <person name="Ordonez G.R."/>
            <person name="Eichler E.E."/>
            <person name="Chen L."/>
            <person name="Cheng Z."/>
            <person name="Deakin J.E."/>
            <person name="Alsop A."/>
            <person name="Thompson K."/>
            <person name="Kirby P."/>
            <person name="Papenfuss A.T."/>
            <person name="Wakefield M.J."/>
            <person name="Olender T."/>
            <person name="Lancet D."/>
            <person name="Huttley G.A."/>
            <person name="Smit A.F."/>
            <person name="Pask A."/>
            <person name="Temple-Smith P."/>
            <person name="Batzer M.A."/>
            <person name="Walker J.A."/>
            <person name="Konkel M.K."/>
            <person name="Harris R.S."/>
            <person name="Whittington C.M."/>
            <person name="Wong E.S."/>
            <person name="Gemmell N.J."/>
            <person name="Buschiazzo E."/>
            <person name="Vargas Jentzsch I.M."/>
            <person name="Merkel A."/>
            <person name="Schmitz J."/>
            <person name="Zemann A."/>
            <person name="Churakov G."/>
            <person name="Kriegs J.O."/>
            <person name="Brosius J."/>
            <person name="Murchison E.P."/>
            <person name="Sachidanandam R."/>
            <person name="Smith C."/>
            <person name="Hannon G.J."/>
            <person name="Tsend-Ayush E."/>
            <person name="McMillan D."/>
            <person name="Attenborough R."/>
            <person name="Rens W."/>
            <person name="Ferguson-Smith M."/>
            <person name="Lefevre C.M."/>
            <person name="Sharp J.A."/>
            <person name="Nicholas K.R."/>
            <person name="Ray D.A."/>
            <person name="Kube M."/>
            <person name="Reinhardt R."/>
            <person name="Pringle T.H."/>
            <person name="Taylor J."/>
            <person name="Jones R.C."/>
            <person name="Nixon B."/>
            <person name="Dacheux J.L."/>
            <person name="Niwa H."/>
            <person name="Sekita Y."/>
            <person name="Huang X."/>
            <person name="Stark A."/>
            <person name="Kheradpour P."/>
            <person name="Kellis M."/>
            <person name="Flicek P."/>
            <person name="Chen Y."/>
            <person name="Webber C."/>
            <person name="Hardison R."/>
            <person name="Nelson J."/>
            <person name="Hallsworth-Pepin K."/>
            <person name="Delehaunty K."/>
            <person name="Markovic C."/>
            <person name="Minx P."/>
            <person name="Feng Y."/>
            <person name="Kremitzki C."/>
            <person name="Mitreva M."/>
            <person name="Glasscock J."/>
            <person name="Wylie T."/>
            <person name="Wohldmann P."/>
            <person name="Thiru P."/>
            <person name="Nhan M.N."/>
            <person name="Pohl C.S."/>
            <person name="Smith S.M."/>
            <person name="Hou S."/>
            <person name="Nefedov M."/>
            <person name="de Jong P.J."/>
            <person name="Renfree M.B."/>
            <person name="Mardis E.R."/>
            <person name="Wilson R.K."/>
        </authorList>
    </citation>
    <scope>NUCLEOTIDE SEQUENCE [LARGE SCALE GENOMIC DNA]</scope>
    <source>
        <strain evidence="2 3">Glennie</strain>
    </source>
</reference>
<gene>
    <name evidence="2" type="primary">CENATAC</name>
</gene>
<evidence type="ECO:0000313" key="3">
    <source>
        <dbReference type="Proteomes" id="UP000002279"/>
    </source>
</evidence>
<dbReference type="Ensembl" id="ENSOANT00000068985.1">
    <property type="protein sequence ID" value="ENSOANP00000034577.1"/>
    <property type="gene ID" value="ENSOANG00000050100.1"/>
</dbReference>
<dbReference type="PANTHER" id="PTHR31198:SF1">
    <property type="entry name" value="CENTROSOMAL AT-AC SPLICING FACTOR"/>
    <property type="match status" value="1"/>
</dbReference>
<dbReference type="GO" id="GO:0000398">
    <property type="term" value="P:mRNA splicing, via spliceosome"/>
    <property type="evidence" value="ECO:0007669"/>
    <property type="project" value="Ensembl"/>
</dbReference>
<dbReference type="GeneID" id="100089307"/>
<dbReference type="InterPro" id="IPR028015">
    <property type="entry name" value="CCDC84-like"/>
</dbReference>
<accession>A0A6I8N0U6</accession>
<dbReference type="GO" id="GO:0042176">
    <property type="term" value="P:regulation of protein catabolic process"/>
    <property type="evidence" value="ECO:0007669"/>
    <property type="project" value="Ensembl"/>
</dbReference>
<organism evidence="2 3">
    <name type="scientific">Ornithorhynchus anatinus</name>
    <name type="common">Duckbill platypus</name>
    <dbReference type="NCBI Taxonomy" id="9258"/>
    <lineage>
        <taxon>Eukaryota</taxon>
        <taxon>Metazoa</taxon>
        <taxon>Chordata</taxon>
        <taxon>Craniata</taxon>
        <taxon>Vertebrata</taxon>
        <taxon>Euteleostomi</taxon>
        <taxon>Mammalia</taxon>
        <taxon>Monotremata</taxon>
        <taxon>Ornithorhynchidae</taxon>
        <taxon>Ornithorhynchus</taxon>
    </lineage>
</organism>